<protein>
    <submittedName>
        <fullName evidence="8">RNA polymerase sigma factor</fullName>
    </submittedName>
</protein>
<dbReference type="GO" id="GO:0003677">
    <property type="term" value="F:DNA binding"/>
    <property type="evidence" value="ECO:0007669"/>
    <property type="project" value="UniProtKB-KW"/>
</dbReference>
<dbReference type="RefSeq" id="WP_213943367.1">
    <property type="nucleotide sequence ID" value="NZ_JAHBGI010000004.1"/>
</dbReference>
<keyword evidence="2" id="KW-0805">Transcription regulation</keyword>
<dbReference type="AlphaFoldDB" id="A0AAP2CFF5"/>
<dbReference type="Gene3D" id="1.10.10.10">
    <property type="entry name" value="Winged helix-like DNA-binding domain superfamily/Winged helix DNA-binding domain"/>
    <property type="match status" value="1"/>
</dbReference>
<keyword evidence="9" id="KW-1185">Reference proteome</keyword>
<evidence type="ECO:0000256" key="3">
    <source>
        <dbReference type="ARBA" id="ARBA00023082"/>
    </source>
</evidence>
<name>A0AAP2CFF5_9BACT</name>
<dbReference type="NCBIfam" id="TIGR02937">
    <property type="entry name" value="sigma70-ECF"/>
    <property type="match status" value="1"/>
</dbReference>
<organism evidence="8 9">
    <name type="scientific">Litoribacter ruber</name>
    <dbReference type="NCBI Taxonomy" id="702568"/>
    <lineage>
        <taxon>Bacteria</taxon>
        <taxon>Pseudomonadati</taxon>
        <taxon>Bacteroidota</taxon>
        <taxon>Cytophagia</taxon>
        <taxon>Cytophagales</taxon>
        <taxon>Cyclobacteriaceae</taxon>
        <taxon>Litoribacter</taxon>
    </lineage>
</organism>
<evidence type="ECO:0000313" key="8">
    <source>
        <dbReference type="EMBL" id="MBS9522464.1"/>
    </source>
</evidence>
<accession>A0AAP2CFF5</accession>
<dbReference type="CDD" id="cd06171">
    <property type="entry name" value="Sigma70_r4"/>
    <property type="match status" value="1"/>
</dbReference>
<dbReference type="InterPro" id="IPR013324">
    <property type="entry name" value="RNA_pol_sigma_r3/r4-like"/>
</dbReference>
<comment type="similarity">
    <text evidence="1">Belongs to the sigma-70 factor family. ECF subfamily.</text>
</comment>
<dbReference type="PANTHER" id="PTHR43133:SF8">
    <property type="entry name" value="RNA POLYMERASE SIGMA FACTOR HI_1459-RELATED"/>
    <property type="match status" value="1"/>
</dbReference>
<gene>
    <name evidence="8" type="ORF">KI659_00400</name>
</gene>
<keyword evidence="3" id="KW-0731">Sigma factor</keyword>
<dbReference type="InterPro" id="IPR007627">
    <property type="entry name" value="RNA_pol_sigma70_r2"/>
</dbReference>
<dbReference type="InterPro" id="IPR013249">
    <property type="entry name" value="RNA_pol_sigma70_r4_t2"/>
</dbReference>
<keyword evidence="5" id="KW-0804">Transcription</keyword>
<evidence type="ECO:0000259" key="6">
    <source>
        <dbReference type="Pfam" id="PF04542"/>
    </source>
</evidence>
<dbReference type="Pfam" id="PF08281">
    <property type="entry name" value="Sigma70_r4_2"/>
    <property type="match status" value="1"/>
</dbReference>
<dbReference type="InterPro" id="IPR013325">
    <property type="entry name" value="RNA_pol_sigma_r2"/>
</dbReference>
<dbReference type="PANTHER" id="PTHR43133">
    <property type="entry name" value="RNA POLYMERASE ECF-TYPE SIGMA FACTO"/>
    <property type="match status" value="1"/>
</dbReference>
<dbReference type="SUPFAM" id="SSF88659">
    <property type="entry name" value="Sigma3 and sigma4 domains of RNA polymerase sigma factors"/>
    <property type="match status" value="1"/>
</dbReference>
<dbReference type="InterPro" id="IPR014284">
    <property type="entry name" value="RNA_pol_sigma-70_dom"/>
</dbReference>
<proteinExistence type="inferred from homology"/>
<sequence>MEQHLIKEAKSGNAAAIEKLYRHFYGYAMSVALRYTNTRDEACEVVNDSYLKAFSKLDQYSTGSSFKGWFRRIIINTSIDNYRKNQKHYAVLEIDKAAAESYDSDAVDDLTKEEILGMLRELPDILRIVFNMYEIEGFSHKEIGEELGFPSSSSRTYLARAKQKLREKFIVLNEIRDEGSVR</sequence>
<dbReference type="Proteomes" id="UP001319104">
    <property type="component" value="Unassembled WGS sequence"/>
</dbReference>
<evidence type="ECO:0000256" key="5">
    <source>
        <dbReference type="ARBA" id="ARBA00023163"/>
    </source>
</evidence>
<dbReference type="EMBL" id="JAHCMY010000001">
    <property type="protein sequence ID" value="MBS9522464.1"/>
    <property type="molecule type" value="Genomic_DNA"/>
</dbReference>
<dbReference type="GO" id="GO:0006352">
    <property type="term" value="P:DNA-templated transcription initiation"/>
    <property type="evidence" value="ECO:0007669"/>
    <property type="project" value="InterPro"/>
</dbReference>
<comment type="caution">
    <text evidence="8">The sequence shown here is derived from an EMBL/GenBank/DDBJ whole genome shotgun (WGS) entry which is preliminary data.</text>
</comment>
<evidence type="ECO:0000256" key="4">
    <source>
        <dbReference type="ARBA" id="ARBA00023125"/>
    </source>
</evidence>
<dbReference type="InterPro" id="IPR036388">
    <property type="entry name" value="WH-like_DNA-bd_sf"/>
</dbReference>
<dbReference type="InterPro" id="IPR039425">
    <property type="entry name" value="RNA_pol_sigma-70-like"/>
</dbReference>
<evidence type="ECO:0000256" key="2">
    <source>
        <dbReference type="ARBA" id="ARBA00023015"/>
    </source>
</evidence>
<feature type="domain" description="RNA polymerase sigma factor 70 region 4 type 2" evidence="7">
    <location>
        <begin position="113"/>
        <end position="165"/>
    </location>
</feature>
<dbReference type="Gene3D" id="1.10.1740.10">
    <property type="match status" value="1"/>
</dbReference>
<reference evidence="8 9" key="1">
    <citation type="submission" date="2021-05" db="EMBL/GenBank/DDBJ databases">
        <authorList>
            <person name="Zhang Z.D."/>
            <person name="Osman G."/>
        </authorList>
    </citation>
    <scope>NUCLEOTIDE SEQUENCE [LARGE SCALE GENOMIC DNA]</scope>
    <source>
        <strain evidence="8 9">KCTC 32217</strain>
    </source>
</reference>
<evidence type="ECO:0000256" key="1">
    <source>
        <dbReference type="ARBA" id="ARBA00010641"/>
    </source>
</evidence>
<dbReference type="SUPFAM" id="SSF88946">
    <property type="entry name" value="Sigma2 domain of RNA polymerase sigma factors"/>
    <property type="match status" value="1"/>
</dbReference>
<evidence type="ECO:0000313" key="9">
    <source>
        <dbReference type="Proteomes" id="UP001319104"/>
    </source>
</evidence>
<dbReference type="Pfam" id="PF04542">
    <property type="entry name" value="Sigma70_r2"/>
    <property type="match status" value="1"/>
</dbReference>
<evidence type="ECO:0000259" key="7">
    <source>
        <dbReference type="Pfam" id="PF08281"/>
    </source>
</evidence>
<keyword evidence="4" id="KW-0238">DNA-binding</keyword>
<dbReference type="GO" id="GO:0016987">
    <property type="term" value="F:sigma factor activity"/>
    <property type="evidence" value="ECO:0007669"/>
    <property type="project" value="UniProtKB-KW"/>
</dbReference>
<feature type="domain" description="RNA polymerase sigma-70 region 2" evidence="6">
    <location>
        <begin position="20"/>
        <end position="87"/>
    </location>
</feature>